<evidence type="ECO:0000313" key="3">
    <source>
        <dbReference type="Proteomes" id="UP000005233"/>
    </source>
</evidence>
<name>H8I5B5_METCZ</name>
<organism evidence="2 3">
    <name type="scientific">Methanocella conradii (strain DSM 24694 / JCM 17849 / CGMCC 1.5162 / HZ254)</name>
    <dbReference type="NCBI Taxonomy" id="1041930"/>
    <lineage>
        <taxon>Archaea</taxon>
        <taxon>Methanobacteriati</taxon>
        <taxon>Methanobacteriota</taxon>
        <taxon>Stenosarchaea group</taxon>
        <taxon>Methanomicrobia</taxon>
        <taxon>Methanocellales</taxon>
        <taxon>Methanocellaceae</taxon>
        <taxon>Methanocella</taxon>
    </lineage>
</organism>
<sequence>MKDETGIAVIAEYVLLLGVSLLIFTAVFIGFSSFLTTASSDATSEAAYRVAAYLGERMSDAVEAGVSSDTSIDLPPRLCGHSYLAFPTHGGRAVCVLVDGDRYEAPAILPADVKVEGFIVSLPSSHHIYYEACSKAITIS</sequence>
<accession>H8I5B5</accession>
<dbReference type="GeneID" id="11970793"/>
<keyword evidence="1" id="KW-0812">Transmembrane</keyword>
<dbReference type="HOGENOM" id="CLU_1830593_0_0_2"/>
<evidence type="ECO:0000313" key="2">
    <source>
        <dbReference type="EMBL" id="AFC98809.1"/>
    </source>
</evidence>
<dbReference type="KEGG" id="mez:Mtc_0034"/>
<keyword evidence="1" id="KW-1133">Transmembrane helix</keyword>
<dbReference type="STRING" id="1041930.Mtc_0034"/>
<proteinExistence type="predicted"/>
<evidence type="ECO:0000256" key="1">
    <source>
        <dbReference type="SAM" id="Phobius"/>
    </source>
</evidence>
<gene>
    <name evidence="2" type="ordered locus">Mtc_0034</name>
</gene>
<keyword evidence="1" id="KW-0472">Membrane</keyword>
<keyword evidence="3" id="KW-1185">Reference proteome</keyword>
<feature type="transmembrane region" description="Helical" evidence="1">
    <location>
        <begin position="6"/>
        <end position="31"/>
    </location>
</feature>
<dbReference type="Proteomes" id="UP000005233">
    <property type="component" value="Chromosome"/>
</dbReference>
<dbReference type="RefSeq" id="WP_014404648.1">
    <property type="nucleotide sequence ID" value="NC_017034.1"/>
</dbReference>
<dbReference type="EMBL" id="CP003243">
    <property type="protein sequence ID" value="AFC98809.1"/>
    <property type="molecule type" value="Genomic_DNA"/>
</dbReference>
<reference evidence="2 3" key="1">
    <citation type="journal article" date="2012" name="J. Bacteriol.">
        <title>Complete genome sequence of a thermophilic methanogen, Methanocella conradii HZ254, isolated from Chinese rice field soil.</title>
        <authorList>
            <person name="Lu Z."/>
            <person name="Lu Y."/>
        </authorList>
    </citation>
    <scope>NUCLEOTIDE SEQUENCE [LARGE SCALE GENOMIC DNA]</scope>
    <source>
        <strain evidence="3">DSM 24694 / JCM 17849 / CGMCC 1.5162 / HZ254</strain>
    </source>
</reference>
<dbReference type="AlphaFoldDB" id="H8I5B5"/>
<protein>
    <submittedName>
        <fullName evidence="2">Uncharacterized protein</fullName>
    </submittedName>
</protein>
<dbReference type="eggNOG" id="arCOG03926">
    <property type="taxonomic scope" value="Archaea"/>
</dbReference>